<proteinExistence type="predicted"/>
<evidence type="ECO:0000256" key="1">
    <source>
        <dbReference type="SAM" id="Phobius"/>
    </source>
</evidence>
<reference evidence="3" key="1">
    <citation type="submission" date="2021-12" db="EMBL/GenBank/DDBJ databases">
        <authorList>
            <person name="Rodrigo-Torres L."/>
            <person name="Arahal R. D."/>
            <person name="Lucena T."/>
        </authorList>
    </citation>
    <scope>NUCLEOTIDE SEQUENCE</scope>
    <source>
        <strain evidence="3">CECT 8267</strain>
    </source>
</reference>
<sequence>MKKLLIAASVAAAVASTGVNAAQVVLHYDVSLAGTISGGSSGSQSGGGTATIVVDDETNYGAFVMNTALATSSTSFGSTLTANTENVVWGQFDPLAFLDGQGLVFDADGATSRVTACTDTSPPVFGNTVCSNAPVGSELPFTIKTDGAGNQIMDASNIGLVTLTSTLTINAPFVGNVMTDVDYTLTMNPAGSFAALPDDVNLGLYNDLANPVPVPGAAWLFGSALVGLGGIARRRRKAA</sequence>
<evidence type="ECO:0008006" key="5">
    <source>
        <dbReference type="Google" id="ProtNLM"/>
    </source>
</evidence>
<accession>A0ABM9ADV0</accession>
<feature type="chain" id="PRO_5045081614" description="VPLPA-CTERM sorting domain-containing protein" evidence="2">
    <location>
        <begin position="22"/>
        <end position="239"/>
    </location>
</feature>
<keyword evidence="1" id="KW-0812">Transmembrane</keyword>
<feature type="transmembrane region" description="Helical" evidence="1">
    <location>
        <begin position="212"/>
        <end position="232"/>
    </location>
</feature>
<dbReference type="EMBL" id="CAKLPX010000001">
    <property type="protein sequence ID" value="CAH0991386.1"/>
    <property type="molecule type" value="Genomic_DNA"/>
</dbReference>
<feature type="signal peptide" evidence="2">
    <location>
        <begin position="1"/>
        <end position="21"/>
    </location>
</feature>
<keyword evidence="1" id="KW-1133">Transmembrane helix</keyword>
<comment type="caution">
    <text evidence="3">The sequence shown here is derived from an EMBL/GenBank/DDBJ whole genome shotgun (WGS) entry which is preliminary data.</text>
</comment>
<organism evidence="3 4">
    <name type="scientific">Sinobacterium norvegicum</name>
    <dbReference type="NCBI Taxonomy" id="1641715"/>
    <lineage>
        <taxon>Bacteria</taxon>
        <taxon>Pseudomonadati</taxon>
        <taxon>Pseudomonadota</taxon>
        <taxon>Gammaproteobacteria</taxon>
        <taxon>Cellvibrionales</taxon>
        <taxon>Spongiibacteraceae</taxon>
        <taxon>Sinobacterium</taxon>
    </lineage>
</organism>
<name>A0ABM9ADV0_9GAMM</name>
<protein>
    <recommendedName>
        <fullName evidence="5">VPLPA-CTERM sorting domain-containing protein</fullName>
    </recommendedName>
</protein>
<keyword evidence="2" id="KW-0732">Signal</keyword>
<dbReference type="RefSeq" id="WP_237444037.1">
    <property type="nucleotide sequence ID" value="NZ_CAKLPX010000001.1"/>
</dbReference>
<gene>
    <name evidence="3" type="ORF">SIN8267_01489</name>
</gene>
<keyword evidence="1" id="KW-0472">Membrane</keyword>
<evidence type="ECO:0000313" key="4">
    <source>
        <dbReference type="Proteomes" id="UP000838100"/>
    </source>
</evidence>
<dbReference type="Proteomes" id="UP000838100">
    <property type="component" value="Unassembled WGS sequence"/>
</dbReference>
<keyword evidence="4" id="KW-1185">Reference proteome</keyword>
<evidence type="ECO:0000256" key="2">
    <source>
        <dbReference type="SAM" id="SignalP"/>
    </source>
</evidence>
<evidence type="ECO:0000313" key="3">
    <source>
        <dbReference type="EMBL" id="CAH0991386.1"/>
    </source>
</evidence>